<dbReference type="RefSeq" id="WP_172399419.1">
    <property type="nucleotide sequence ID" value="NZ_LT671858.1"/>
</dbReference>
<accession>A0A1N5V2U5</accession>
<evidence type="ECO:0000313" key="2">
    <source>
        <dbReference type="Proteomes" id="UP000195607"/>
    </source>
</evidence>
<dbReference type="AlphaFoldDB" id="A0A1N5V2U5"/>
<protein>
    <submittedName>
        <fullName evidence="1">Uncharacterized protein</fullName>
    </submittedName>
</protein>
<name>A0A1N5V2U5_9ARCH</name>
<evidence type="ECO:0000313" key="1">
    <source>
        <dbReference type="EMBL" id="SIM67453.1"/>
    </source>
</evidence>
<dbReference type="GeneID" id="55589079"/>
<reference evidence="1 2" key="1">
    <citation type="submission" date="2016-04" db="EMBL/GenBank/DDBJ databases">
        <authorList>
            <person name="Evans L.H."/>
            <person name="Alamgir A."/>
            <person name="Owens N."/>
            <person name="Weber N.D."/>
            <person name="Virtaneva K."/>
            <person name="Barbian K."/>
            <person name="Babar A."/>
            <person name="Rosenke K."/>
        </authorList>
    </citation>
    <scope>NUCLEOTIDE SEQUENCE [LARGE SCALE GENOMIC DNA]</scope>
    <source>
        <strain evidence="2">S5(T) (JCM 30642 \VKM B-2941)</strain>
    </source>
</reference>
<gene>
    <name evidence="1" type="ORF">CSP5_1213</name>
</gene>
<proteinExistence type="predicted"/>
<organism evidence="1 2">
    <name type="scientific">Cuniculiplasma divulgatum</name>
    <dbReference type="NCBI Taxonomy" id="1673428"/>
    <lineage>
        <taxon>Archaea</taxon>
        <taxon>Methanobacteriati</taxon>
        <taxon>Thermoplasmatota</taxon>
        <taxon>Thermoplasmata</taxon>
        <taxon>Thermoplasmatales</taxon>
        <taxon>Cuniculiplasmataceae</taxon>
        <taxon>Cuniculiplasma</taxon>
    </lineage>
</organism>
<sequence>MKPFQLTTKGTTRRKLEKFANAHPEGFYLNYSTVIDDLLSGKVKRRIKLKSNKKAVR</sequence>
<dbReference type="Proteomes" id="UP000195607">
    <property type="component" value="Chromosome I"/>
</dbReference>
<dbReference type="EMBL" id="LT671858">
    <property type="protein sequence ID" value="SIM67453.1"/>
    <property type="molecule type" value="Genomic_DNA"/>
</dbReference>